<dbReference type="PANTHER" id="PTHR48079">
    <property type="entry name" value="PROTEIN YEEZ"/>
    <property type="match status" value="1"/>
</dbReference>
<evidence type="ECO:0000313" key="2">
    <source>
        <dbReference type="EMBL" id="GGO12415.1"/>
    </source>
</evidence>
<evidence type="ECO:0000259" key="1">
    <source>
        <dbReference type="Pfam" id="PF01370"/>
    </source>
</evidence>
<organism evidence="2 3">
    <name type="scientific">Iodidimonas muriae</name>
    <dbReference type="NCBI Taxonomy" id="261467"/>
    <lineage>
        <taxon>Bacteria</taxon>
        <taxon>Pseudomonadati</taxon>
        <taxon>Pseudomonadota</taxon>
        <taxon>Alphaproteobacteria</taxon>
        <taxon>Iodidimonadales</taxon>
        <taxon>Iodidimonadaceae</taxon>
        <taxon>Iodidimonas</taxon>
    </lineage>
</organism>
<dbReference type="Proteomes" id="UP000602381">
    <property type="component" value="Unassembled WGS sequence"/>
</dbReference>
<reference evidence="3" key="1">
    <citation type="journal article" date="2019" name="Int. J. Syst. Evol. Microbiol.">
        <title>The Global Catalogue of Microorganisms (GCM) 10K type strain sequencing project: providing services to taxonomists for standard genome sequencing and annotation.</title>
        <authorList>
            <consortium name="The Broad Institute Genomics Platform"/>
            <consortium name="The Broad Institute Genome Sequencing Center for Infectious Disease"/>
            <person name="Wu L."/>
            <person name="Ma J."/>
        </authorList>
    </citation>
    <scope>NUCLEOTIDE SEQUENCE [LARGE SCALE GENOMIC DNA]</scope>
    <source>
        <strain evidence="3">JCM 17843</strain>
    </source>
</reference>
<dbReference type="RefSeq" id="WP_188873788.1">
    <property type="nucleotide sequence ID" value="NZ_BMOV01000005.1"/>
</dbReference>
<dbReference type="PANTHER" id="PTHR48079:SF6">
    <property type="entry name" value="NAD(P)-BINDING DOMAIN-CONTAINING PROTEIN-RELATED"/>
    <property type="match status" value="1"/>
</dbReference>
<dbReference type="SUPFAM" id="SSF51735">
    <property type="entry name" value="NAD(P)-binding Rossmann-fold domains"/>
    <property type="match status" value="1"/>
</dbReference>
<name>A0ABQ2LDI6_9PROT</name>
<dbReference type="InterPro" id="IPR051783">
    <property type="entry name" value="NAD(P)-dependent_oxidoreduct"/>
</dbReference>
<proteinExistence type="predicted"/>
<keyword evidence="3" id="KW-1185">Reference proteome</keyword>
<feature type="domain" description="NAD-dependent epimerase/dehydratase" evidence="1">
    <location>
        <begin position="5"/>
        <end position="225"/>
    </location>
</feature>
<dbReference type="EMBL" id="BMOV01000005">
    <property type="protein sequence ID" value="GGO12415.1"/>
    <property type="molecule type" value="Genomic_DNA"/>
</dbReference>
<evidence type="ECO:0000313" key="3">
    <source>
        <dbReference type="Proteomes" id="UP000602381"/>
    </source>
</evidence>
<dbReference type="InterPro" id="IPR036291">
    <property type="entry name" value="NAD(P)-bd_dom_sf"/>
</dbReference>
<dbReference type="InterPro" id="IPR001509">
    <property type="entry name" value="Epimerase_deHydtase"/>
</dbReference>
<dbReference type="Pfam" id="PF01370">
    <property type="entry name" value="Epimerase"/>
    <property type="match status" value="1"/>
</dbReference>
<comment type="caution">
    <text evidence="2">The sequence shown here is derived from an EMBL/GenBank/DDBJ whole genome shotgun (WGS) entry which is preliminary data.</text>
</comment>
<dbReference type="Gene3D" id="3.40.50.720">
    <property type="entry name" value="NAD(P)-binding Rossmann-like Domain"/>
    <property type="match status" value="1"/>
</dbReference>
<protein>
    <submittedName>
        <fullName evidence="2">Dihydroflavonol-4-reductase</fullName>
    </submittedName>
</protein>
<accession>A0ABQ2LDI6</accession>
<gene>
    <name evidence="2" type="ORF">GCM10007972_17350</name>
</gene>
<sequence>MKHAFVTGGTGFLGRTLMTHLVNEGWAVTALHRSQTPPDFWGELGVQPFRGDLSDSDHLASGMAGAKDAVFHVAADTSPWRGHRERQMMVNLGGTKAVIAAARKSGVGRLVHVSSISVWGHHSGIVNEDSVQTGRQSWVGYVKSKALAEDAVREAVAGGLDAVIVNPTHILGRYDTTGWARLFLLMDKDALPGVPPGGGCFANAGEVARAMVCASTEGVSGQNYILGGPHASFLTVAKEIARLLGKPEPMRAIPAFAMKGVARLHDIKARITGREPDITPEAAYFVCHDERASSRRAKDVLGYRETALSLSLKESHDWLLSQGLIRR</sequence>